<proteinExistence type="inferred from homology"/>
<dbReference type="InterPro" id="IPR054491">
    <property type="entry name" value="MGH1-like_GH"/>
</dbReference>
<evidence type="ECO:0000256" key="1">
    <source>
        <dbReference type="ARBA" id="ARBA00010833"/>
    </source>
</evidence>
<keyword evidence="3" id="KW-0326">Glycosidase</keyword>
<dbReference type="STRING" id="1147123.SAMN05443428_10517"/>
<reference evidence="6" key="1">
    <citation type="submission" date="2017-02" db="EMBL/GenBank/DDBJ databases">
        <authorList>
            <person name="Varghese N."/>
            <person name="Submissions S."/>
        </authorList>
    </citation>
    <scope>NUCLEOTIDE SEQUENCE [LARGE SCALE GENOMIC DNA]</scope>
    <source>
        <strain evidence="6">USBA 833</strain>
    </source>
</reference>
<comment type="similarity">
    <text evidence="1">Belongs to the glycosyl hydrolase 63 family.</text>
</comment>
<dbReference type="GO" id="GO:0009311">
    <property type="term" value="P:oligosaccharide metabolic process"/>
    <property type="evidence" value="ECO:0007669"/>
    <property type="project" value="InterPro"/>
</dbReference>
<name>A0A1T4X0G3_9CLOT</name>
<protein>
    <submittedName>
        <fullName evidence="5">Glycosyl hydrolase family 63 C-terminal domain-containing protein</fullName>
    </submittedName>
</protein>
<keyword evidence="2 5" id="KW-0378">Hydrolase</keyword>
<dbReference type="InterPro" id="IPR012341">
    <property type="entry name" value="6hp_glycosidase-like_sf"/>
</dbReference>
<dbReference type="AlphaFoldDB" id="A0A1T4X0G3"/>
<dbReference type="OrthoDB" id="9798687at2"/>
<dbReference type="Proteomes" id="UP000190105">
    <property type="component" value="Unassembled WGS sequence"/>
</dbReference>
<dbReference type="GO" id="GO:0006487">
    <property type="term" value="P:protein N-linked glycosylation"/>
    <property type="evidence" value="ECO:0007669"/>
    <property type="project" value="TreeGrafter"/>
</dbReference>
<dbReference type="InterPro" id="IPR008928">
    <property type="entry name" value="6-hairpin_glycosidase_sf"/>
</dbReference>
<dbReference type="InterPro" id="IPR004888">
    <property type="entry name" value="Glycoside_hydrolase_63"/>
</dbReference>
<organism evidence="5 6">
    <name type="scientific">Caloramator quimbayensis</name>
    <dbReference type="NCBI Taxonomy" id="1147123"/>
    <lineage>
        <taxon>Bacteria</taxon>
        <taxon>Bacillati</taxon>
        <taxon>Bacillota</taxon>
        <taxon>Clostridia</taxon>
        <taxon>Eubacteriales</taxon>
        <taxon>Clostridiaceae</taxon>
        <taxon>Caloramator</taxon>
    </lineage>
</organism>
<dbReference type="Gene3D" id="1.50.10.10">
    <property type="match status" value="1"/>
</dbReference>
<evidence type="ECO:0000259" key="4">
    <source>
        <dbReference type="Pfam" id="PF22422"/>
    </source>
</evidence>
<evidence type="ECO:0000313" key="6">
    <source>
        <dbReference type="Proteomes" id="UP000190105"/>
    </source>
</evidence>
<dbReference type="PANTHER" id="PTHR10412">
    <property type="entry name" value="MANNOSYL-OLIGOSACCHARIDE GLUCOSIDASE"/>
    <property type="match status" value="1"/>
</dbReference>
<evidence type="ECO:0000256" key="3">
    <source>
        <dbReference type="ARBA" id="ARBA00023295"/>
    </source>
</evidence>
<sequence>MQINLDKISFSRAGSYFVFSKGEEGICLRHISGGDEEFGEVFQLIPQNDEYDLICDGFELDIKNDNSLCRVCFDEINSIRIKGTGLPLKLKFITKGYDYIVKRNGYYEFNASSKGIVIKIKIICGRETLKQNWTGLNCKFPELTIYPQDYFEIKIWEGNCNLNNIEEFDSAVNNTKKEYKSFISDIKYGKYERGGEIASYILWNNIVSQRGFLKYDAIYMSKNYMTNIWSWDNCFNTIYLIDKHYDLALNQIRIFFELQSEDGHIPDFANDRFYCSNFCKPPILGYILNKLMEKNKIKYDDIREFYIPLKKWTLWWMNNRDDDKDLIYQYNHGNESGWDNSTIFKKDVPIEAPDLNAYIAVQCEFLYKMADLLGKQQEADFWYKMYKKIFAETINMWADNKFYALDENHNKVITDSLQLLLPVVLGNRLPKNILNAIVDNINKNFITNFGVATESLKSKDFNEDGYWRGAVWAPIVYLIAEALNETGYFDLSNKIKLSFLNMVNESYMEENFSPITGKGQRDSAFAWTSSIFLLFAEEFDA</sequence>
<accession>A0A1T4X0G3</accession>
<gene>
    <name evidence="5" type="ORF">SAMN05443428_10517</name>
</gene>
<evidence type="ECO:0000256" key="2">
    <source>
        <dbReference type="ARBA" id="ARBA00022801"/>
    </source>
</evidence>
<feature type="domain" description="Mannosylglycerate hydrolase MGH1-like glycoside hydrolase" evidence="4">
    <location>
        <begin position="227"/>
        <end position="528"/>
    </location>
</feature>
<dbReference type="RefSeq" id="WP_078695842.1">
    <property type="nucleotide sequence ID" value="NZ_FUYH01000005.1"/>
</dbReference>
<evidence type="ECO:0000313" key="5">
    <source>
        <dbReference type="EMBL" id="SKA82979.1"/>
    </source>
</evidence>
<keyword evidence="6" id="KW-1185">Reference proteome</keyword>
<dbReference type="Pfam" id="PF22422">
    <property type="entry name" value="MGH1-like_GH"/>
    <property type="match status" value="1"/>
</dbReference>
<dbReference type="SUPFAM" id="SSF48208">
    <property type="entry name" value="Six-hairpin glycosidases"/>
    <property type="match status" value="1"/>
</dbReference>
<dbReference type="EMBL" id="FUYH01000005">
    <property type="protein sequence ID" value="SKA82979.1"/>
    <property type="molecule type" value="Genomic_DNA"/>
</dbReference>
<dbReference type="PANTHER" id="PTHR10412:SF11">
    <property type="entry name" value="MANNOSYL-OLIGOSACCHARIDE GLUCOSIDASE"/>
    <property type="match status" value="1"/>
</dbReference>
<dbReference type="GO" id="GO:0004573">
    <property type="term" value="F:Glc3Man9GlcNAc2 oligosaccharide glucosidase activity"/>
    <property type="evidence" value="ECO:0007669"/>
    <property type="project" value="InterPro"/>
</dbReference>